<keyword evidence="1" id="KW-0472">Membrane</keyword>
<keyword evidence="1" id="KW-0812">Transmembrane</keyword>
<accession>A0A6V7U653</accession>
<name>A0A6V7U653_MELEN</name>
<evidence type="ECO:0000256" key="1">
    <source>
        <dbReference type="SAM" id="Phobius"/>
    </source>
</evidence>
<sequence length="73" mass="8455">MKRVFLLFKARMDKIVLLLNYLLMKLLLLSSILIVLDLTEVTVEGPKVRSQQYISLCNGQMKIHQKALIKIII</sequence>
<protein>
    <submittedName>
        <fullName evidence="2">Uncharacterized protein</fullName>
    </submittedName>
</protein>
<reference evidence="2 3" key="1">
    <citation type="submission" date="2020-08" db="EMBL/GenBank/DDBJ databases">
        <authorList>
            <person name="Koutsovoulos G."/>
            <person name="Danchin GJ E."/>
        </authorList>
    </citation>
    <scope>NUCLEOTIDE SEQUENCE [LARGE SCALE GENOMIC DNA]</scope>
</reference>
<dbReference type="EMBL" id="CAJEWN010000038">
    <property type="protein sequence ID" value="CAD2146985.1"/>
    <property type="molecule type" value="Genomic_DNA"/>
</dbReference>
<evidence type="ECO:0000313" key="2">
    <source>
        <dbReference type="EMBL" id="CAD2146985.1"/>
    </source>
</evidence>
<proteinExistence type="predicted"/>
<feature type="transmembrane region" description="Helical" evidence="1">
    <location>
        <begin position="15"/>
        <end position="36"/>
    </location>
</feature>
<gene>
    <name evidence="2" type="ORF">MENT_LOCUS8813</name>
</gene>
<evidence type="ECO:0000313" key="3">
    <source>
        <dbReference type="Proteomes" id="UP000580250"/>
    </source>
</evidence>
<dbReference type="Proteomes" id="UP000580250">
    <property type="component" value="Unassembled WGS sequence"/>
</dbReference>
<organism evidence="2 3">
    <name type="scientific">Meloidogyne enterolobii</name>
    <name type="common">Root-knot nematode worm</name>
    <name type="synonym">Meloidogyne mayaguensis</name>
    <dbReference type="NCBI Taxonomy" id="390850"/>
    <lineage>
        <taxon>Eukaryota</taxon>
        <taxon>Metazoa</taxon>
        <taxon>Ecdysozoa</taxon>
        <taxon>Nematoda</taxon>
        <taxon>Chromadorea</taxon>
        <taxon>Rhabditida</taxon>
        <taxon>Tylenchina</taxon>
        <taxon>Tylenchomorpha</taxon>
        <taxon>Tylenchoidea</taxon>
        <taxon>Meloidogynidae</taxon>
        <taxon>Meloidogyninae</taxon>
        <taxon>Meloidogyne</taxon>
    </lineage>
</organism>
<dbReference type="AlphaFoldDB" id="A0A6V7U653"/>
<keyword evidence="1" id="KW-1133">Transmembrane helix</keyword>
<comment type="caution">
    <text evidence="2">The sequence shown here is derived from an EMBL/GenBank/DDBJ whole genome shotgun (WGS) entry which is preliminary data.</text>
</comment>